<feature type="signal peptide" evidence="1">
    <location>
        <begin position="1"/>
        <end position="19"/>
    </location>
</feature>
<comment type="caution">
    <text evidence="2">The sequence shown here is derived from an EMBL/GenBank/DDBJ whole genome shotgun (WGS) entry which is preliminary data.</text>
</comment>
<evidence type="ECO:0000256" key="1">
    <source>
        <dbReference type="SAM" id="SignalP"/>
    </source>
</evidence>
<name>A0ABM9P6T2_9FLAO</name>
<evidence type="ECO:0000313" key="2">
    <source>
        <dbReference type="EMBL" id="CAL2101052.1"/>
    </source>
</evidence>
<organism evidence="2 3">
    <name type="scientific">Tenacibaculum polynesiense</name>
    <dbReference type="NCBI Taxonomy" id="3137857"/>
    <lineage>
        <taxon>Bacteria</taxon>
        <taxon>Pseudomonadati</taxon>
        <taxon>Bacteroidota</taxon>
        <taxon>Flavobacteriia</taxon>
        <taxon>Flavobacteriales</taxon>
        <taxon>Flavobacteriaceae</taxon>
        <taxon>Tenacibaculum</taxon>
    </lineage>
</organism>
<evidence type="ECO:0000313" key="3">
    <source>
        <dbReference type="Proteomes" id="UP001497527"/>
    </source>
</evidence>
<proteinExistence type="predicted"/>
<feature type="chain" id="PRO_5046259328" evidence="1">
    <location>
        <begin position="20"/>
        <end position="133"/>
    </location>
</feature>
<keyword evidence="3" id="KW-1185">Reference proteome</keyword>
<protein>
    <submittedName>
        <fullName evidence="2">Uncharacterized protein</fullName>
    </submittedName>
</protein>
<dbReference type="RefSeq" id="WP_348719009.1">
    <property type="nucleotide sequence ID" value="NZ_CAXJIO010000001.1"/>
</dbReference>
<gene>
    <name evidence="2" type="ORF">T190423A01A_100040</name>
</gene>
<keyword evidence="1" id="KW-0732">Signal</keyword>
<dbReference type="Proteomes" id="UP001497527">
    <property type="component" value="Unassembled WGS sequence"/>
</dbReference>
<sequence>MRDLFFFFIFLLCSSTIKAQNPNLKLTQAKGKYQNFYFKSPQKYNNKAQEFRVIKIEFSTSFKDVDSKNKYQILITGKVKSNNERILYNAKNLEELKYYQNIFRKKYKKVLLTEYSYFVNKKKYYDTSISVEF</sequence>
<accession>A0ABM9P6T2</accession>
<dbReference type="EMBL" id="CAXJIO010000001">
    <property type="protein sequence ID" value="CAL2101052.1"/>
    <property type="molecule type" value="Genomic_DNA"/>
</dbReference>
<reference evidence="2 3" key="1">
    <citation type="submission" date="2024-05" db="EMBL/GenBank/DDBJ databases">
        <authorList>
            <person name="Duchaud E."/>
        </authorList>
    </citation>
    <scope>NUCLEOTIDE SEQUENCE [LARGE SCALE GENOMIC DNA]</scope>
    <source>
        <strain evidence="2">Ena-SAMPLE-TAB-13-05-2024-13:56:06:370-140308</strain>
    </source>
</reference>